<feature type="compositionally biased region" description="Polar residues" evidence="1">
    <location>
        <begin position="22"/>
        <end position="54"/>
    </location>
</feature>
<gene>
    <name evidence="2" type="ORF">K470DRAFT_265827</name>
</gene>
<dbReference type="AlphaFoldDB" id="A0A6A7BVF4"/>
<feature type="region of interest" description="Disordered" evidence="1">
    <location>
        <begin position="19"/>
        <end position="54"/>
    </location>
</feature>
<evidence type="ECO:0000313" key="3">
    <source>
        <dbReference type="Proteomes" id="UP000799421"/>
    </source>
</evidence>
<dbReference type="EMBL" id="MU006004">
    <property type="protein sequence ID" value="KAF2858695.1"/>
    <property type="molecule type" value="Genomic_DNA"/>
</dbReference>
<feature type="compositionally biased region" description="Basic and acidic residues" evidence="1">
    <location>
        <begin position="371"/>
        <end position="393"/>
    </location>
</feature>
<dbReference type="Proteomes" id="UP000799421">
    <property type="component" value="Unassembled WGS sequence"/>
</dbReference>
<proteinExistence type="predicted"/>
<organism evidence="2 3">
    <name type="scientific">Piedraia hortae CBS 480.64</name>
    <dbReference type="NCBI Taxonomy" id="1314780"/>
    <lineage>
        <taxon>Eukaryota</taxon>
        <taxon>Fungi</taxon>
        <taxon>Dikarya</taxon>
        <taxon>Ascomycota</taxon>
        <taxon>Pezizomycotina</taxon>
        <taxon>Dothideomycetes</taxon>
        <taxon>Dothideomycetidae</taxon>
        <taxon>Capnodiales</taxon>
        <taxon>Piedraiaceae</taxon>
        <taxon>Piedraia</taxon>
    </lineage>
</organism>
<feature type="region of interest" description="Disordered" evidence="1">
    <location>
        <begin position="197"/>
        <end position="418"/>
    </location>
</feature>
<feature type="compositionally biased region" description="Basic and acidic residues" evidence="1">
    <location>
        <begin position="254"/>
        <end position="266"/>
    </location>
</feature>
<keyword evidence="3" id="KW-1185">Reference proteome</keyword>
<reference evidence="2" key="1">
    <citation type="journal article" date="2020" name="Stud. Mycol.">
        <title>101 Dothideomycetes genomes: a test case for predicting lifestyles and emergence of pathogens.</title>
        <authorList>
            <person name="Haridas S."/>
            <person name="Albert R."/>
            <person name="Binder M."/>
            <person name="Bloem J."/>
            <person name="Labutti K."/>
            <person name="Salamov A."/>
            <person name="Andreopoulos B."/>
            <person name="Baker S."/>
            <person name="Barry K."/>
            <person name="Bills G."/>
            <person name="Bluhm B."/>
            <person name="Cannon C."/>
            <person name="Castanera R."/>
            <person name="Culley D."/>
            <person name="Daum C."/>
            <person name="Ezra D."/>
            <person name="Gonzalez J."/>
            <person name="Henrissat B."/>
            <person name="Kuo A."/>
            <person name="Liang C."/>
            <person name="Lipzen A."/>
            <person name="Lutzoni F."/>
            <person name="Magnuson J."/>
            <person name="Mondo S."/>
            <person name="Nolan M."/>
            <person name="Ohm R."/>
            <person name="Pangilinan J."/>
            <person name="Park H.-J."/>
            <person name="Ramirez L."/>
            <person name="Alfaro M."/>
            <person name="Sun H."/>
            <person name="Tritt A."/>
            <person name="Yoshinaga Y."/>
            <person name="Zwiers L.-H."/>
            <person name="Turgeon B."/>
            <person name="Goodwin S."/>
            <person name="Spatafora J."/>
            <person name="Crous P."/>
            <person name="Grigoriev I."/>
        </authorList>
    </citation>
    <scope>NUCLEOTIDE SEQUENCE</scope>
    <source>
        <strain evidence="2">CBS 480.64</strain>
    </source>
</reference>
<accession>A0A6A7BVF4</accession>
<feature type="compositionally biased region" description="Basic and acidic residues" evidence="1">
    <location>
        <begin position="197"/>
        <end position="207"/>
    </location>
</feature>
<evidence type="ECO:0000256" key="1">
    <source>
        <dbReference type="SAM" id="MobiDB-lite"/>
    </source>
</evidence>
<feature type="compositionally biased region" description="Polar residues" evidence="1">
    <location>
        <begin position="208"/>
        <end position="219"/>
    </location>
</feature>
<sequence>MRYYTQKSDEVTTWSVLEMPSPRSNCSPYHDSSINPTQNHTQSNLAQSEPTTTPKWVVQRSDLHQRQGRCLLTNRNIHRRRVEDVEARKAHARACSGAEVAESATYTWEISDTRATRGRERESAAQEYDFAAQAENPTAQEENSTLTNAKPAEDAEQTALKVTNAVVHESTVKAMQKVIAKWSKKRVESYLDKLISKNRQGEDKKENASNSSAKEQPTNDPLKERVRFEETADDSPDCAAEDKPVLTSGGSTKRKYEDEQKDDPLGKRQRIPAPESTGEGKIVSTGGGSKKRKSEDEHEDLPSSKKLRIEAPKGAAEGELSATEGGKKGTVSLPNAETAREQTSLEPATNKETTTDGTKDAAPELSVVPDEGAHGEEVVATKLDDAPYTTEKESAEDDTERAAPVCTIQRRSSRPDSDCNKLRRRFIYDESGVTQR</sequence>
<evidence type="ECO:0000313" key="2">
    <source>
        <dbReference type="EMBL" id="KAF2858695.1"/>
    </source>
</evidence>
<protein>
    <submittedName>
        <fullName evidence="2">Uncharacterized protein</fullName>
    </submittedName>
</protein>
<feature type="compositionally biased region" description="Polar residues" evidence="1">
    <location>
        <begin position="341"/>
        <end position="352"/>
    </location>
</feature>
<feature type="compositionally biased region" description="Basic and acidic residues" evidence="1">
    <location>
        <begin position="293"/>
        <end position="311"/>
    </location>
</feature>
<name>A0A6A7BVF4_9PEZI</name>
<feature type="compositionally biased region" description="Basic and acidic residues" evidence="1">
    <location>
        <begin position="221"/>
        <end position="230"/>
    </location>
</feature>
<feature type="compositionally biased region" description="Basic and acidic residues" evidence="1">
    <location>
        <begin position="353"/>
        <end position="362"/>
    </location>
</feature>